<feature type="chain" id="PRO_5018715866" description="Lipoprotein" evidence="2">
    <location>
        <begin position="20"/>
        <end position="195"/>
    </location>
</feature>
<keyword evidence="4" id="KW-1185">Reference proteome</keyword>
<dbReference type="AlphaFoldDB" id="A0A3Q9VA09"/>
<dbReference type="Proteomes" id="UP000256585">
    <property type="component" value="Chromosome"/>
</dbReference>
<name>A0A3Q9VA09_9BACT</name>
<evidence type="ECO:0000313" key="3">
    <source>
        <dbReference type="EMBL" id="AZZ65323.1"/>
    </source>
</evidence>
<reference evidence="3" key="1">
    <citation type="submission" date="2019-03" db="EMBL/GenBank/DDBJ databases">
        <title>Draft Sequence and Annotation of the Mycoplasma phocicerebrale Strain 1049T Genome.</title>
        <authorList>
            <person name="Frasca S.Jr."/>
            <person name="Kutish G.F."/>
            <person name="Castellanos Gell J."/>
            <person name="Michaels D.L."/>
            <person name="Brown D.R."/>
        </authorList>
    </citation>
    <scope>NUCLEOTIDE SEQUENCE</scope>
    <source>
        <strain evidence="3">1049</strain>
    </source>
</reference>
<keyword evidence="2" id="KW-0732">Signal</keyword>
<evidence type="ECO:0000256" key="2">
    <source>
        <dbReference type="SAM" id="SignalP"/>
    </source>
</evidence>
<proteinExistence type="predicted"/>
<dbReference type="PROSITE" id="PS51257">
    <property type="entry name" value="PROKAR_LIPOPROTEIN"/>
    <property type="match status" value="1"/>
</dbReference>
<evidence type="ECO:0000256" key="1">
    <source>
        <dbReference type="SAM" id="Coils"/>
    </source>
</evidence>
<dbReference type="EMBL" id="CP033058">
    <property type="protein sequence ID" value="AZZ65323.1"/>
    <property type="molecule type" value="Genomic_DNA"/>
</dbReference>
<gene>
    <name evidence="3" type="ORF">DMC14_000760</name>
</gene>
<sequence>MKKNIKWLPLLALSPLFVAPMMVSCVKFENLKYSLLNYVKNKVFNTIKDVDNFFPNTTDQDVIALKNDLNALIQDLKQKRIDEVNTFEKLKEEAETRISNIIKRFSDIKQQKIDIISQYLKNINDFSVWTLANIINPKYEVLTKEIEEYLKTENNIDYNLTIEELKNKNILLEKFIKEIKDKKIKIDKKHLNLSG</sequence>
<dbReference type="KEGG" id="mphc:DMC14_000760"/>
<dbReference type="RefSeq" id="WP_116171858.1">
    <property type="nucleotide sequence ID" value="NZ_CP033058.2"/>
</dbReference>
<protein>
    <recommendedName>
        <fullName evidence="5">Lipoprotein</fullName>
    </recommendedName>
</protein>
<evidence type="ECO:0000313" key="4">
    <source>
        <dbReference type="Proteomes" id="UP000256585"/>
    </source>
</evidence>
<accession>A0A3Q9VA09</accession>
<feature type="coiled-coil region" evidence="1">
    <location>
        <begin position="62"/>
        <end position="111"/>
    </location>
</feature>
<evidence type="ECO:0008006" key="5">
    <source>
        <dbReference type="Google" id="ProtNLM"/>
    </source>
</evidence>
<keyword evidence="1" id="KW-0175">Coiled coil</keyword>
<feature type="signal peptide" evidence="2">
    <location>
        <begin position="1"/>
        <end position="19"/>
    </location>
</feature>
<organism evidence="3 4">
    <name type="scientific">Metamycoplasma phocicerebrale</name>
    <dbReference type="NCBI Taxonomy" id="142649"/>
    <lineage>
        <taxon>Bacteria</taxon>
        <taxon>Bacillati</taxon>
        <taxon>Mycoplasmatota</taxon>
        <taxon>Mycoplasmoidales</taxon>
        <taxon>Metamycoplasmataceae</taxon>
        <taxon>Metamycoplasma</taxon>
    </lineage>
</organism>